<comment type="caution">
    <text evidence="1">The sequence shown here is derived from an EMBL/GenBank/DDBJ whole genome shotgun (WGS) entry which is preliminary data.</text>
</comment>
<evidence type="ECO:0000313" key="1">
    <source>
        <dbReference type="EMBL" id="MDT1972795.1"/>
    </source>
</evidence>
<dbReference type="AlphaFoldDB" id="A0AAW8R564"/>
<dbReference type="Proteomes" id="UP001249945">
    <property type="component" value="Unassembled WGS sequence"/>
</dbReference>
<sequence length="119" mass="13838">MMHYLRIGTLLVGLFLYQDIVQPNFFISHFSNELFIDESITKNSKIRTSEESLVVENENQSILYISNQKEKLTESIQNKLVDFNKPLKIYTVKSKRTRVGKRMAILTGTMLYGEKSEVD</sequence>
<proteinExistence type="predicted"/>
<name>A0AAW8R564_CARDV</name>
<evidence type="ECO:0000313" key="2">
    <source>
        <dbReference type="Proteomes" id="UP001249945"/>
    </source>
</evidence>
<accession>A0AAW8R564</accession>
<dbReference type="EMBL" id="JALRMR010000001">
    <property type="protein sequence ID" value="MDT1972795.1"/>
    <property type="molecule type" value="Genomic_DNA"/>
</dbReference>
<gene>
    <name evidence="1" type="ORF">MX635_00125</name>
</gene>
<reference evidence="1" key="1">
    <citation type="submission" date="2022-04" db="EMBL/GenBank/DDBJ databases">
        <title>Draft genome sequences of lactic acid bacteria (LAB) strains involved in meat spoilage.</title>
        <authorList>
            <person name="Palevich N."/>
        </authorList>
    </citation>
    <scope>NUCLEOTIDE SEQUENCE</scope>
    <source>
        <strain evidence="1">9-14</strain>
    </source>
</reference>
<protein>
    <submittedName>
        <fullName evidence="1">Uncharacterized protein</fullName>
    </submittedName>
</protein>
<organism evidence="1 2">
    <name type="scientific">Carnobacterium divergens</name>
    <name type="common">Lactobacillus divergens</name>
    <dbReference type="NCBI Taxonomy" id="2748"/>
    <lineage>
        <taxon>Bacteria</taxon>
        <taxon>Bacillati</taxon>
        <taxon>Bacillota</taxon>
        <taxon>Bacilli</taxon>
        <taxon>Lactobacillales</taxon>
        <taxon>Carnobacteriaceae</taxon>
        <taxon>Carnobacterium</taxon>
    </lineage>
</organism>